<gene>
    <name evidence="4" type="ORF">F3Y22_tig00006230pilonHSYRG00008</name>
</gene>
<keyword evidence="5" id="KW-1185">Reference proteome</keyword>
<name>A0A6A3CDT1_HIBSY</name>
<evidence type="ECO:0000313" key="5">
    <source>
        <dbReference type="Proteomes" id="UP000436088"/>
    </source>
</evidence>
<organism evidence="4 5">
    <name type="scientific">Hibiscus syriacus</name>
    <name type="common">Rose of Sharon</name>
    <dbReference type="NCBI Taxonomy" id="106335"/>
    <lineage>
        <taxon>Eukaryota</taxon>
        <taxon>Viridiplantae</taxon>
        <taxon>Streptophyta</taxon>
        <taxon>Embryophyta</taxon>
        <taxon>Tracheophyta</taxon>
        <taxon>Spermatophyta</taxon>
        <taxon>Magnoliopsida</taxon>
        <taxon>eudicotyledons</taxon>
        <taxon>Gunneridae</taxon>
        <taxon>Pentapetalae</taxon>
        <taxon>rosids</taxon>
        <taxon>malvids</taxon>
        <taxon>Malvales</taxon>
        <taxon>Malvaceae</taxon>
        <taxon>Malvoideae</taxon>
        <taxon>Hibiscus</taxon>
    </lineage>
</organism>
<evidence type="ECO:0000256" key="1">
    <source>
        <dbReference type="ARBA" id="ARBA00009005"/>
    </source>
</evidence>
<dbReference type="InterPro" id="IPR011600">
    <property type="entry name" value="Pept_C14_caspase"/>
</dbReference>
<comment type="similarity">
    <text evidence="1">Belongs to the peptidase C14B family.</text>
</comment>
<dbReference type="Gene3D" id="3.40.50.1460">
    <property type="match status" value="1"/>
</dbReference>
<dbReference type="PANTHER" id="PTHR48104:SF7">
    <property type="entry name" value="METACASPASE-9"/>
    <property type="match status" value="1"/>
</dbReference>
<protein>
    <recommendedName>
        <fullName evidence="3">Peptidase C14 caspase domain-containing protein</fullName>
    </recommendedName>
</protein>
<sequence length="253" mass="27560">MSKATFGMICQELDQLLLSYITFYYMDFRRLIQKLQPGTSFTILSDSCHSGGLIDKNKEQIGPTRMKGIPLPVYYKSRGISIGSNMDCMHSVTGAIQTGANIAIGVANAVNAGANVVESIGSGLSAIFSKEECISFRLEHEQRAVMKSRSLTEDEGLLLSGCQANETSADLEGSPLTEGKAHGAFTYAVVKVLKQNKGLSNKQLVKEVRKFLQEQGIEQHPFLYSSDGNANAPFLDAQTTRGDRKKAVARGRE</sequence>
<proteinExistence type="inferred from homology"/>
<dbReference type="Proteomes" id="UP000436088">
    <property type="component" value="Unassembled WGS sequence"/>
</dbReference>
<feature type="compositionally biased region" description="Basic and acidic residues" evidence="2">
    <location>
        <begin position="241"/>
        <end position="253"/>
    </location>
</feature>
<dbReference type="InterPro" id="IPR050452">
    <property type="entry name" value="Metacaspase"/>
</dbReference>
<comment type="caution">
    <text evidence="4">The sequence shown here is derived from an EMBL/GenBank/DDBJ whole genome shotgun (WGS) entry which is preliminary data.</text>
</comment>
<evidence type="ECO:0000256" key="2">
    <source>
        <dbReference type="SAM" id="MobiDB-lite"/>
    </source>
</evidence>
<dbReference type="GO" id="GO:0004197">
    <property type="term" value="F:cysteine-type endopeptidase activity"/>
    <property type="evidence" value="ECO:0007669"/>
    <property type="project" value="InterPro"/>
</dbReference>
<feature type="region of interest" description="Disordered" evidence="2">
    <location>
        <begin position="233"/>
        <end position="253"/>
    </location>
</feature>
<dbReference type="PANTHER" id="PTHR48104">
    <property type="entry name" value="METACASPASE-4"/>
    <property type="match status" value="1"/>
</dbReference>
<evidence type="ECO:0000259" key="3">
    <source>
        <dbReference type="Pfam" id="PF00656"/>
    </source>
</evidence>
<accession>A0A6A3CDT1</accession>
<dbReference type="Pfam" id="PF00656">
    <property type="entry name" value="Peptidase_C14"/>
    <property type="match status" value="1"/>
</dbReference>
<reference evidence="4" key="1">
    <citation type="submission" date="2019-09" db="EMBL/GenBank/DDBJ databases">
        <title>Draft genome information of white flower Hibiscus syriacus.</title>
        <authorList>
            <person name="Kim Y.-M."/>
        </authorList>
    </citation>
    <scope>NUCLEOTIDE SEQUENCE [LARGE SCALE GENOMIC DNA]</scope>
    <source>
        <strain evidence="4">YM2019G1</strain>
    </source>
</reference>
<feature type="domain" description="Peptidase C14 caspase" evidence="3">
    <location>
        <begin position="27"/>
        <end position="226"/>
    </location>
</feature>
<dbReference type="GO" id="GO:0005737">
    <property type="term" value="C:cytoplasm"/>
    <property type="evidence" value="ECO:0007669"/>
    <property type="project" value="TreeGrafter"/>
</dbReference>
<dbReference type="EMBL" id="VEPZ02000338">
    <property type="protein sequence ID" value="KAE8726764.1"/>
    <property type="molecule type" value="Genomic_DNA"/>
</dbReference>
<dbReference type="GO" id="GO:0006508">
    <property type="term" value="P:proteolysis"/>
    <property type="evidence" value="ECO:0007669"/>
    <property type="project" value="InterPro"/>
</dbReference>
<dbReference type="AlphaFoldDB" id="A0A6A3CDT1"/>
<evidence type="ECO:0000313" key="4">
    <source>
        <dbReference type="EMBL" id="KAE8726764.1"/>
    </source>
</evidence>